<dbReference type="Pfam" id="PF02517">
    <property type="entry name" value="Rce1-like"/>
    <property type="match status" value="1"/>
</dbReference>
<keyword evidence="3" id="KW-0378">Hydrolase</keyword>
<sequence length="204" mass="22978">MNQSTFKSRDFFLKACCFEASLILVALILGGIAGINPFAKLFFSEAAILYGIIGTAPMIVLFHLAELRQQEAFQKIRRLLLETLGPSLHRRHWADLLMLAAIAGLSEEILFRGLIQPWLEAVLGMRAGLVGCNVLFGLAHAVTPLYTFLAFLIGIYLSLSMDYGVERNLLTPVVIHALYDFWAFWALIKTYRLNRTKREFGDKP</sequence>
<keyword evidence="1" id="KW-0812">Transmembrane</keyword>
<dbReference type="STRING" id="686340.Metal_3595"/>
<dbReference type="GO" id="GO:0006508">
    <property type="term" value="P:proteolysis"/>
    <property type="evidence" value="ECO:0007669"/>
    <property type="project" value="UniProtKB-KW"/>
</dbReference>
<evidence type="ECO:0000256" key="1">
    <source>
        <dbReference type="SAM" id="Phobius"/>
    </source>
</evidence>
<evidence type="ECO:0000259" key="2">
    <source>
        <dbReference type="Pfam" id="PF02517"/>
    </source>
</evidence>
<dbReference type="HOGENOM" id="CLU_087412_0_0_6"/>
<protein>
    <submittedName>
        <fullName evidence="3">Putative metal-dependent membrane protease</fullName>
    </submittedName>
</protein>
<dbReference type="PANTHER" id="PTHR43592">
    <property type="entry name" value="CAAX AMINO TERMINAL PROTEASE"/>
    <property type="match status" value="1"/>
</dbReference>
<accession>H8GGG2</accession>
<keyword evidence="3" id="KW-0645">Protease</keyword>
<proteinExistence type="predicted"/>
<gene>
    <name evidence="3" type="ORF">Metal_3595</name>
</gene>
<feature type="transmembrane region" description="Helical" evidence="1">
    <location>
        <begin position="12"/>
        <end position="35"/>
    </location>
</feature>
<dbReference type="GO" id="GO:0080120">
    <property type="term" value="P:CAAX-box protein maturation"/>
    <property type="evidence" value="ECO:0007669"/>
    <property type="project" value="UniProtKB-ARBA"/>
</dbReference>
<organism evidence="3 4">
    <name type="scientific">Methylomicrobium album BG8</name>
    <dbReference type="NCBI Taxonomy" id="686340"/>
    <lineage>
        <taxon>Bacteria</taxon>
        <taxon>Pseudomonadati</taxon>
        <taxon>Pseudomonadota</taxon>
        <taxon>Gammaproteobacteria</taxon>
        <taxon>Methylococcales</taxon>
        <taxon>Methylococcaceae</taxon>
        <taxon>Methylomicrobium</taxon>
    </lineage>
</organism>
<feature type="transmembrane region" description="Helical" evidence="1">
    <location>
        <begin position="169"/>
        <end position="188"/>
    </location>
</feature>
<dbReference type="InterPro" id="IPR003675">
    <property type="entry name" value="Rce1/LyrA-like_dom"/>
</dbReference>
<dbReference type="AlphaFoldDB" id="H8GGG2"/>
<feature type="transmembrane region" description="Helical" evidence="1">
    <location>
        <begin position="134"/>
        <end position="157"/>
    </location>
</feature>
<keyword evidence="1" id="KW-1133">Transmembrane helix</keyword>
<feature type="transmembrane region" description="Helical" evidence="1">
    <location>
        <begin position="47"/>
        <end position="65"/>
    </location>
</feature>
<dbReference type="Proteomes" id="UP000005090">
    <property type="component" value="Chromosome"/>
</dbReference>
<dbReference type="eggNOG" id="COG1266">
    <property type="taxonomic scope" value="Bacteria"/>
</dbReference>
<evidence type="ECO:0000313" key="3">
    <source>
        <dbReference type="EMBL" id="EIC31242.1"/>
    </source>
</evidence>
<name>H8GGG2_METAL</name>
<dbReference type="RefSeq" id="WP_005374470.1">
    <property type="nucleotide sequence ID" value="NZ_CM001475.1"/>
</dbReference>
<evidence type="ECO:0000313" key="4">
    <source>
        <dbReference type="Proteomes" id="UP000005090"/>
    </source>
</evidence>
<dbReference type="GO" id="GO:0004175">
    <property type="term" value="F:endopeptidase activity"/>
    <property type="evidence" value="ECO:0007669"/>
    <property type="project" value="UniProtKB-ARBA"/>
</dbReference>
<feature type="domain" description="CAAX prenyl protease 2/Lysostaphin resistance protein A-like" evidence="2">
    <location>
        <begin position="93"/>
        <end position="181"/>
    </location>
</feature>
<reference evidence="3 4" key="1">
    <citation type="journal article" date="2013" name="Genome Announc.">
        <title>Genome Sequence of the Obligate Gammaproteobacterial Methanotroph Methylomicrobium album Strain BG8.</title>
        <authorList>
            <person name="Kits K.D."/>
            <person name="Kalyuzhnaya M.G."/>
            <person name="Klotz M.G."/>
            <person name="Jetten M.S."/>
            <person name="Op den Camp H.J."/>
            <person name="Vuilleumier S."/>
            <person name="Bringel F."/>
            <person name="Dispirito A.A."/>
            <person name="Murrell J.C."/>
            <person name="Bruce D."/>
            <person name="Cheng J.F."/>
            <person name="Copeland A."/>
            <person name="Goodwin L."/>
            <person name="Hauser L."/>
            <person name="Lajus A."/>
            <person name="Land M.L."/>
            <person name="Lapidus A."/>
            <person name="Lucas S."/>
            <person name="Medigue C."/>
            <person name="Pitluck S."/>
            <person name="Woyke T."/>
            <person name="Zeytun A."/>
            <person name="Stein L.Y."/>
        </authorList>
    </citation>
    <scope>NUCLEOTIDE SEQUENCE [LARGE SCALE GENOMIC DNA]</scope>
    <source>
        <strain evidence="3 4">BG8</strain>
    </source>
</reference>
<keyword evidence="4" id="KW-1185">Reference proteome</keyword>
<keyword evidence="1" id="KW-0472">Membrane</keyword>
<dbReference type="PANTHER" id="PTHR43592:SF15">
    <property type="entry name" value="CAAX AMINO TERMINAL PROTEASE FAMILY PROTEIN"/>
    <property type="match status" value="1"/>
</dbReference>
<dbReference type="EMBL" id="CM001475">
    <property type="protein sequence ID" value="EIC31242.1"/>
    <property type="molecule type" value="Genomic_DNA"/>
</dbReference>